<protein>
    <submittedName>
        <fullName evidence="1">Uncharacterized protein</fullName>
    </submittedName>
</protein>
<gene>
    <name evidence="1" type="ORF">Taro_024992</name>
</gene>
<proteinExistence type="predicted"/>
<dbReference type="EMBL" id="NMUH01001440">
    <property type="protein sequence ID" value="MQL92371.1"/>
    <property type="molecule type" value="Genomic_DNA"/>
</dbReference>
<evidence type="ECO:0000313" key="1">
    <source>
        <dbReference type="EMBL" id="MQL92371.1"/>
    </source>
</evidence>
<dbReference type="AlphaFoldDB" id="A0A843V7R0"/>
<accession>A0A843V7R0</accession>
<evidence type="ECO:0000313" key="2">
    <source>
        <dbReference type="Proteomes" id="UP000652761"/>
    </source>
</evidence>
<sequence>MQSLISRYKVFVVIEIGGDIRAWDRAIWCKSIKDRGDWQRRRRPFGLAIGRRAISLVLL</sequence>
<organism evidence="1 2">
    <name type="scientific">Colocasia esculenta</name>
    <name type="common">Wild taro</name>
    <name type="synonym">Arum esculentum</name>
    <dbReference type="NCBI Taxonomy" id="4460"/>
    <lineage>
        <taxon>Eukaryota</taxon>
        <taxon>Viridiplantae</taxon>
        <taxon>Streptophyta</taxon>
        <taxon>Embryophyta</taxon>
        <taxon>Tracheophyta</taxon>
        <taxon>Spermatophyta</taxon>
        <taxon>Magnoliopsida</taxon>
        <taxon>Liliopsida</taxon>
        <taxon>Araceae</taxon>
        <taxon>Aroideae</taxon>
        <taxon>Colocasieae</taxon>
        <taxon>Colocasia</taxon>
    </lineage>
</organism>
<keyword evidence="2" id="KW-1185">Reference proteome</keyword>
<name>A0A843V7R0_COLES</name>
<reference evidence="1" key="1">
    <citation type="submission" date="2017-07" db="EMBL/GenBank/DDBJ databases">
        <title>Taro Niue Genome Assembly and Annotation.</title>
        <authorList>
            <person name="Atibalentja N."/>
            <person name="Keating K."/>
            <person name="Fields C.J."/>
        </authorList>
    </citation>
    <scope>NUCLEOTIDE SEQUENCE</scope>
    <source>
        <strain evidence="1">Niue_2</strain>
        <tissue evidence="1">Leaf</tissue>
    </source>
</reference>
<dbReference type="Proteomes" id="UP000652761">
    <property type="component" value="Unassembled WGS sequence"/>
</dbReference>
<comment type="caution">
    <text evidence="1">The sequence shown here is derived from an EMBL/GenBank/DDBJ whole genome shotgun (WGS) entry which is preliminary data.</text>
</comment>